<dbReference type="PIRSF" id="PIRSF006250">
    <property type="entry name" value="NadC_ModD"/>
    <property type="match status" value="1"/>
</dbReference>
<comment type="pathway">
    <text evidence="2">Cofactor biosynthesis; NAD(+) biosynthesis; nicotinate D-ribonucleotide from quinolinate: step 1/1.</text>
</comment>
<dbReference type="InterPro" id="IPR022412">
    <property type="entry name" value="Quinolinate_PRibosylTrfase_N"/>
</dbReference>
<keyword evidence="6 9" id="KW-0328">Glycosyltransferase</keyword>
<proteinExistence type="inferred from homology"/>
<keyword evidence="7 9" id="KW-0808">Transferase</keyword>
<gene>
    <name evidence="12" type="primary">nadC</name>
    <name evidence="12" type="ORF">NTG6680_0381</name>
</gene>
<feature type="domain" description="Quinolinate phosphoribosyl transferase C-terminal" evidence="10">
    <location>
        <begin position="114"/>
        <end position="278"/>
    </location>
</feature>
<evidence type="ECO:0000256" key="3">
    <source>
        <dbReference type="ARBA" id="ARBA00009400"/>
    </source>
</evidence>
<dbReference type="Pfam" id="PF02749">
    <property type="entry name" value="QRPTase_N"/>
    <property type="match status" value="1"/>
</dbReference>
<dbReference type="InterPro" id="IPR027277">
    <property type="entry name" value="NadC/ModD"/>
</dbReference>
<evidence type="ECO:0000256" key="6">
    <source>
        <dbReference type="ARBA" id="ARBA00022676"/>
    </source>
</evidence>
<dbReference type="PANTHER" id="PTHR32179:SF3">
    <property type="entry name" value="NICOTINATE-NUCLEOTIDE PYROPHOSPHORYLASE [CARBOXYLATING]"/>
    <property type="match status" value="1"/>
</dbReference>
<dbReference type="Proteomes" id="UP000839052">
    <property type="component" value="Chromosome"/>
</dbReference>
<evidence type="ECO:0000259" key="11">
    <source>
        <dbReference type="Pfam" id="PF02749"/>
    </source>
</evidence>
<dbReference type="Gene3D" id="3.20.20.70">
    <property type="entry name" value="Aldolase class I"/>
    <property type="match status" value="1"/>
</dbReference>
<comment type="similarity">
    <text evidence="3 9">Belongs to the NadC/ModD family.</text>
</comment>
<dbReference type="Gene3D" id="3.90.1170.20">
    <property type="entry name" value="Quinolinate phosphoribosyl transferase, N-terminal domain"/>
    <property type="match status" value="1"/>
</dbReference>
<dbReference type="CDD" id="cd01572">
    <property type="entry name" value="QPRTase"/>
    <property type="match status" value="1"/>
</dbReference>
<evidence type="ECO:0000256" key="7">
    <source>
        <dbReference type="ARBA" id="ARBA00022679"/>
    </source>
</evidence>
<evidence type="ECO:0000259" key="10">
    <source>
        <dbReference type="Pfam" id="PF01729"/>
    </source>
</evidence>
<evidence type="ECO:0000256" key="8">
    <source>
        <dbReference type="ARBA" id="ARBA00033102"/>
    </source>
</evidence>
<evidence type="ECO:0000256" key="4">
    <source>
        <dbReference type="ARBA" id="ARBA00011944"/>
    </source>
</evidence>
<dbReference type="Pfam" id="PF01729">
    <property type="entry name" value="QRPTase_C"/>
    <property type="match status" value="1"/>
</dbReference>
<protein>
    <recommendedName>
        <fullName evidence="4">nicotinate-nucleotide diphosphorylase (carboxylating)</fullName>
        <ecNumber evidence="4">2.4.2.19</ecNumber>
    </recommendedName>
    <alternativeName>
        <fullName evidence="8">Quinolinate phosphoribosyltransferase [decarboxylating]</fullName>
    </alternativeName>
</protein>
<dbReference type="InterPro" id="IPR004393">
    <property type="entry name" value="NadC"/>
</dbReference>
<dbReference type="RefSeq" id="WP_239795720.1">
    <property type="nucleotide sequence ID" value="NZ_OU912926.1"/>
</dbReference>
<name>A0ABM8YVZ6_9PROT</name>
<dbReference type="InterPro" id="IPR002638">
    <property type="entry name" value="Quinolinate_PRibosylTrfase_C"/>
</dbReference>
<dbReference type="InterPro" id="IPR036068">
    <property type="entry name" value="Nicotinate_pribotase-like_C"/>
</dbReference>
<evidence type="ECO:0000256" key="9">
    <source>
        <dbReference type="PIRNR" id="PIRNR006250"/>
    </source>
</evidence>
<dbReference type="NCBIfam" id="TIGR00078">
    <property type="entry name" value="nadC"/>
    <property type="match status" value="1"/>
</dbReference>
<feature type="domain" description="Quinolinate phosphoribosyl transferase N-terminal" evidence="11">
    <location>
        <begin position="27"/>
        <end position="111"/>
    </location>
</feature>
<organism evidence="12 13">
    <name type="scientific">Candidatus Nitrotoga arctica</name>
    <dbReference type="NCBI Taxonomy" id="453162"/>
    <lineage>
        <taxon>Bacteria</taxon>
        <taxon>Pseudomonadati</taxon>
        <taxon>Pseudomonadota</taxon>
        <taxon>Betaproteobacteria</taxon>
        <taxon>Nitrosomonadales</taxon>
        <taxon>Gallionellaceae</taxon>
        <taxon>Candidatus Nitrotoga</taxon>
    </lineage>
</organism>
<accession>A0ABM8YVZ6</accession>
<dbReference type="EC" id="2.4.2.19" evidence="4"/>
<evidence type="ECO:0000313" key="13">
    <source>
        <dbReference type="Proteomes" id="UP000839052"/>
    </source>
</evidence>
<keyword evidence="5" id="KW-0662">Pyridine nucleotide biosynthesis</keyword>
<sequence>MINQHDLAIHIYANVTTALDEDLRDGDLTAQLIPLHTQAHATVITRQDAVLCGAAWFDACFKAMDKDCIIHWLAQDGDVIAAKQTLCEIRGDARAMLTAERCALNFLQTLSATATQTRHYVEAVRGTHAKILDTRKTLPGLRIAQKYAVKTGGGHNQRIGLFDGMLIKENHILAAGGIHPALEQAFRLAPEGISIQIEVENLEQLREVLDAGAKLILLDNFDLDSMRVAVKLTAGRAELEASGGITLDKVRAIAETGVERISIGGLTKDIQAVDLSMRFEI</sequence>
<keyword evidence="13" id="KW-1185">Reference proteome</keyword>
<dbReference type="InterPro" id="IPR013785">
    <property type="entry name" value="Aldolase_TIM"/>
</dbReference>
<dbReference type="EMBL" id="OU912926">
    <property type="protein sequence ID" value="CAG9931634.1"/>
    <property type="molecule type" value="Genomic_DNA"/>
</dbReference>
<evidence type="ECO:0000313" key="12">
    <source>
        <dbReference type="EMBL" id="CAG9931634.1"/>
    </source>
</evidence>
<reference evidence="12 13" key="1">
    <citation type="submission" date="2021-10" db="EMBL/GenBank/DDBJ databases">
        <authorList>
            <person name="Koch H."/>
        </authorList>
    </citation>
    <scope>NUCLEOTIDE SEQUENCE [LARGE SCALE GENOMIC DNA]</scope>
    <source>
        <strain evidence="12">6680</strain>
    </source>
</reference>
<dbReference type="GO" id="GO:0004514">
    <property type="term" value="F:nicotinate-nucleotide diphosphorylase (carboxylating) activity"/>
    <property type="evidence" value="ECO:0007669"/>
    <property type="project" value="UniProtKB-EC"/>
</dbReference>
<evidence type="ECO:0000256" key="1">
    <source>
        <dbReference type="ARBA" id="ARBA00003237"/>
    </source>
</evidence>
<evidence type="ECO:0000256" key="5">
    <source>
        <dbReference type="ARBA" id="ARBA00022642"/>
    </source>
</evidence>
<comment type="function">
    <text evidence="1">Involved in the catabolism of quinolinic acid (QA).</text>
</comment>
<dbReference type="SUPFAM" id="SSF54675">
    <property type="entry name" value="Nicotinate/Quinolinate PRTase N-terminal domain-like"/>
    <property type="match status" value="1"/>
</dbReference>
<dbReference type="SUPFAM" id="SSF51690">
    <property type="entry name" value="Nicotinate/Quinolinate PRTase C-terminal domain-like"/>
    <property type="match status" value="1"/>
</dbReference>
<evidence type="ECO:0000256" key="2">
    <source>
        <dbReference type="ARBA" id="ARBA00004893"/>
    </source>
</evidence>
<dbReference type="PANTHER" id="PTHR32179">
    <property type="entry name" value="NICOTINATE-NUCLEOTIDE PYROPHOSPHORYLASE [CARBOXYLATING]"/>
    <property type="match status" value="1"/>
</dbReference>
<dbReference type="InterPro" id="IPR037128">
    <property type="entry name" value="Quinolinate_PRibosylTase_N_sf"/>
</dbReference>